<name>A0ABU8F3K6_9BACI</name>
<comment type="subunit">
    <text evidence="4">Interacts with translational regulator CsrA and flagellin(s).</text>
</comment>
<sequence>MKIDTKFLGEITIEEKEIIQFPNGLPGFEKITEFVILPLEKDSPFAILQSIKQQEIGFVIALPFEFKQDYAFDVMEEDKEELKIESPEDLITYSIVTLKEPFNNSTLNLQAPVLINHKQKIAKQLVLQDASKYPLRFPIEGSNF</sequence>
<dbReference type="Pfam" id="PF02623">
    <property type="entry name" value="FliW"/>
    <property type="match status" value="1"/>
</dbReference>
<keyword evidence="6" id="KW-1185">Reference proteome</keyword>
<evidence type="ECO:0000256" key="1">
    <source>
        <dbReference type="ARBA" id="ARBA00022490"/>
    </source>
</evidence>
<proteinExistence type="inferred from homology"/>
<gene>
    <name evidence="4 5" type="primary">fliW</name>
    <name evidence="5" type="ORF">WAX74_08030</name>
</gene>
<keyword evidence="3 4" id="KW-0810">Translation regulation</keyword>
<keyword evidence="5" id="KW-0969">Cilium</keyword>
<dbReference type="PANTHER" id="PTHR39190:SF1">
    <property type="entry name" value="FLAGELLAR ASSEMBLY FACTOR FLIW"/>
    <property type="match status" value="1"/>
</dbReference>
<evidence type="ECO:0000256" key="4">
    <source>
        <dbReference type="HAMAP-Rule" id="MF_01185"/>
    </source>
</evidence>
<dbReference type="NCBIfam" id="NF009793">
    <property type="entry name" value="PRK13285.1-1"/>
    <property type="match status" value="1"/>
</dbReference>
<accession>A0ABU8F3K6</accession>
<evidence type="ECO:0000313" key="6">
    <source>
        <dbReference type="Proteomes" id="UP001364890"/>
    </source>
</evidence>
<keyword evidence="2 4" id="KW-1005">Bacterial flagellum biogenesis</keyword>
<dbReference type="HAMAP" id="MF_01185">
    <property type="entry name" value="FliW"/>
    <property type="match status" value="1"/>
</dbReference>
<dbReference type="Proteomes" id="UP001364890">
    <property type="component" value="Unassembled WGS sequence"/>
</dbReference>
<keyword evidence="5" id="KW-0966">Cell projection</keyword>
<dbReference type="PANTHER" id="PTHR39190">
    <property type="entry name" value="FLAGELLAR ASSEMBLY FACTOR FLIW"/>
    <property type="match status" value="1"/>
</dbReference>
<reference evidence="5 6" key="1">
    <citation type="submission" date="2024-01" db="EMBL/GenBank/DDBJ databases">
        <title>Seven novel Bacillus-like species.</title>
        <authorList>
            <person name="Liu G."/>
        </authorList>
    </citation>
    <scope>NUCLEOTIDE SEQUENCE [LARGE SCALE GENOMIC DNA]</scope>
    <source>
        <strain evidence="5 6">FJAT-51614</strain>
    </source>
</reference>
<dbReference type="InterPro" id="IPR003775">
    <property type="entry name" value="Flagellar_assembly_factor_FliW"/>
</dbReference>
<comment type="caution">
    <text evidence="5">The sequence shown here is derived from an EMBL/GenBank/DDBJ whole genome shotgun (WGS) entry which is preliminary data.</text>
</comment>
<dbReference type="Gene3D" id="2.30.290.10">
    <property type="entry name" value="BH3618-like"/>
    <property type="match status" value="1"/>
</dbReference>
<dbReference type="EMBL" id="JBAWSY010000004">
    <property type="protein sequence ID" value="MEI4769594.1"/>
    <property type="molecule type" value="Genomic_DNA"/>
</dbReference>
<dbReference type="SUPFAM" id="SSF141457">
    <property type="entry name" value="BH3618-like"/>
    <property type="match status" value="1"/>
</dbReference>
<keyword evidence="5" id="KW-0282">Flagellum</keyword>
<evidence type="ECO:0000256" key="2">
    <source>
        <dbReference type="ARBA" id="ARBA00022795"/>
    </source>
</evidence>
<keyword evidence="4" id="KW-0143">Chaperone</keyword>
<comment type="similarity">
    <text evidence="4">Belongs to the FliW family.</text>
</comment>
<comment type="function">
    <text evidence="4">Acts as an anti-CsrA protein, binds CsrA and prevents it from repressing translation of its target genes, one of which is flagellin. Binds to flagellin and participates in the assembly of the flagellum.</text>
</comment>
<evidence type="ECO:0000313" key="5">
    <source>
        <dbReference type="EMBL" id="MEI4769594.1"/>
    </source>
</evidence>
<dbReference type="InterPro" id="IPR024046">
    <property type="entry name" value="Flagellar_assmbl_FliW_dom_sf"/>
</dbReference>
<protein>
    <recommendedName>
        <fullName evidence="4">Flagellar assembly factor FliW</fullName>
    </recommendedName>
</protein>
<evidence type="ECO:0000256" key="3">
    <source>
        <dbReference type="ARBA" id="ARBA00022845"/>
    </source>
</evidence>
<comment type="subcellular location">
    <subcellularLocation>
        <location evidence="4">Cytoplasm</location>
    </subcellularLocation>
</comment>
<organism evidence="5 6">
    <name type="scientific">Psychrobacillus mangrovi</name>
    <dbReference type="NCBI Taxonomy" id="3117745"/>
    <lineage>
        <taxon>Bacteria</taxon>
        <taxon>Bacillati</taxon>
        <taxon>Bacillota</taxon>
        <taxon>Bacilli</taxon>
        <taxon>Bacillales</taxon>
        <taxon>Bacillaceae</taxon>
        <taxon>Psychrobacillus</taxon>
    </lineage>
</organism>
<keyword evidence="1 4" id="KW-0963">Cytoplasm</keyword>
<dbReference type="RefSeq" id="WP_336497150.1">
    <property type="nucleotide sequence ID" value="NZ_JBAWSY010000004.1"/>
</dbReference>